<sequence>MTRITQTADLQACHALRRAVFMEEQGISEADEFDDLDQGALHFLAVQDGHAVGTARLLISGDTARVGRICVLKDQRGTGLGAQLIGAALEVARAQPGVQQARLGAQVSAIAFYEKLGFVTCGPVYDDAGIPHREMSCAL</sequence>
<protein>
    <submittedName>
        <fullName evidence="4">Acetyltransferase</fullName>
    </submittedName>
</protein>
<evidence type="ECO:0000256" key="1">
    <source>
        <dbReference type="ARBA" id="ARBA00022679"/>
    </source>
</evidence>
<dbReference type="InterPro" id="IPR000182">
    <property type="entry name" value="GNAT_dom"/>
</dbReference>
<dbReference type="InterPro" id="IPR050832">
    <property type="entry name" value="Bact_Acetyltransf"/>
</dbReference>
<dbReference type="AlphaFoldDB" id="A0A640VP59"/>
<keyword evidence="2" id="KW-0012">Acyltransferase</keyword>
<dbReference type="PANTHER" id="PTHR43877">
    <property type="entry name" value="AMINOALKYLPHOSPHONATE N-ACETYLTRANSFERASE-RELATED-RELATED"/>
    <property type="match status" value="1"/>
</dbReference>
<keyword evidence="5" id="KW-1185">Reference proteome</keyword>
<dbReference type="Pfam" id="PF13673">
    <property type="entry name" value="Acetyltransf_10"/>
    <property type="match status" value="1"/>
</dbReference>
<dbReference type="RefSeq" id="WP_159975396.1">
    <property type="nucleotide sequence ID" value="NZ_BLIV01000002.1"/>
</dbReference>
<dbReference type="InterPro" id="IPR016181">
    <property type="entry name" value="Acyl_CoA_acyltransferase"/>
</dbReference>
<feature type="domain" description="N-acetyltransferase" evidence="3">
    <location>
        <begin position="1"/>
        <end position="139"/>
    </location>
</feature>
<evidence type="ECO:0000256" key="2">
    <source>
        <dbReference type="ARBA" id="ARBA00023315"/>
    </source>
</evidence>
<gene>
    <name evidence="4" type="primary">ElaA</name>
    <name evidence="4" type="ORF">So717_12800</name>
</gene>
<dbReference type="GO" id="GO:0016747">
    <property type="term" value="F:acyltransferase activity, transferring groups other than amino-acyl groups"/>
    <property type="evidence" value="ECO:0007669"/>
    <property type="project" value="InterPro"/>
</dbReference>
<accession>A0A640VP59</accession>
<dbReference type="Gene3D" id="3.40.630.30">
    <property type="match status" value="1"/>
</dbReference>
<evidence type="ECO:0000313" key="4">
    <source>
        <dbReference type="EMBL" id="GFE49527.1"/>
    </source>
</evidence>
<evidence type="ECO:0000259" key="3">
    <source>
        <dbReference type="PROSITE" id="PS51186"/>
    </source>
</evidence>
<dbReference type="SUPFAM" id="SSF55729">
    <property type="entry name" value="Acyl-CoA N-acyltransferases (Nat)"/>
    <property type="match status" value="1"/>
</dbReference>
<dbReference type="EMBL" id="BLIV01000002">
    <property type="protein sequence ID" value="GFE49527.1"/>
    <property type="molecule type" value="Genomic_DNA"/>
</dbReference>
<dbReference type="Proteomes" id="UP000436522">
    <property type="component" value="Unassembled WGS sequence"/>
</dbReference>
<proteinExistence type="predicted"/>
<organism evidence="4 5">
    <name type="scientific">Roseobacter cerasinus</name>
    <dbReference type="NCBI Taxonomy" id="2602289"/>
    <lineage>
        <taxon>Bacteria</taxon>
        <taxon>Pseudomonadati</taxon>
        <taxon>Pseudomonadota</taxon>
        <taxon>Alphaproteobacteria</taxon>
        <taxon>Rhodobacterales</taxon>
        <taxon>Roseobacteraceae</taxon>
        <taxon>Roseobacter</taxon>
    </lineage>
</organism>
<keyword evidence="1 4" id="KW-0808">Transferase</keyword>
<dbReference type="CDD" id="cd04301">
    <property type="entry name" value="NAT_SF"/>
    <property type="match status" value="1"/>
</dbReference>
<dbReference type="PROSITE" id="PS51186">
    <property type="entry name" value="GNAT"/>
    <property type="match status" value="1"/>
</dbReference>
<dbReference type="OrthoDB" id="9796171at2"/>
<reference evidence="4 5" key="1">
    <citation type="submission" date="2019-12" db="EMBL/GenBank/DDBJ databases">
        <title>Roseobacter cerasinus sp. nov., isolated from seawater around aquaculture.</title>
        <authorList>
            <person name="Muramatsu S."/>
            <person name="Takabe Y."/>
            <person name="Mori K."/>
            <person name="Takaichi S."/>
            <person name="Hanada S."/>
        </authorList>
    </citation>
    <scope>NUCLEOTIDE SEQUENCE [LARGE SCALE GENOMIC DNA]</scope>
    <source>
        <strain evidence="4 5">AI77</strain>
    </source>
</reference>
<comment type="caution">
    <text evidence="4">The sequence shown here is derived from an EMBL/GenBank/DDBJ whole genome shotgun (WGS) entry which is preliminary data.</text>
</comment>
<name>A0A640VP59_9RHOB</name>
<evidence type="ECO:0000313" key="5">
    <source>
        <dbReference type="Proteomes" id="UP000436522"/>
    </source>
</evidence>